<dbReference type="PANTHER" id="PTHR43434">
    <property type="entry name" value="PHOSPHOGLYCOLATE PHOSPHATASE"/>
    <property type="match status" value="1"/>
</dbReference>
<dbReference type="Pfam" id="PF13419">
    <property type="entry name" value="HAD_2"/>
    <property type="match status" value="1"/>
</dbReference>
<proteinExistence type="predicted"/>
<evidence type="ECO:0000313" key="1">
    <source>
        <dbReference type="EMBL" id="CAB4928037.1"/>
    </source>
</evidence>
<dbReference type="Gene3D" id="3.40.50.1000">
    <property type="entry name" value="HAD superfamily/HAD-like"/>
    <property type="match status" value="1"/>
</dbReference>
<protein>
    <submittedName>
        <fullName evidence="1">Unannotated protein</fullName>
    </submittedName>
</protein>
<name>A0A6J7ICN4_9ZZZZ</name>
<dbReference type="InterPro" id="IPR023198">
    <property type="entry name" value="PGP-like_dom2"/>
</dbReference>
<dbReference type="InterPro" id="IPR050155">
    <property type="entry name" value="HAD-like_hydrolase_sf"/>
</dbReference>
<reference evidence="1" key="1">
    <citation type="submission" date="2020-05" db="EMBL/GenBank/DDBJ databases">
        <authorList>
            <person name="Chiriac C."/>
            <person name="Salcher M."/>
            <person name="Ghai R."/>
            <person name="Kavagutti S V."/>
        </authorList>
    </citation>
    <scope>NUCLEOTIDE SEQUENCE</scope>
</reference>
<dbReference type="AlphaFoldDB" id="A0A6J7ICN4"/>
<sequence>MPAAPLACFDLDGTLVDSRDPFAAALRGALAEHGLPDRRPEDLHRFLGPPFEQTAATLLSDAGRPADEAAVEALLTSYRARYARDGIPATIAVPGIPEALDALRADGWRLVVVTSKIRTFARDVVERIGLADRFDGVHGPAPEQRGVAKATTLERVLLDAGDPAAVMIGDRHHDLDAAAAVGIPGVGVTWAGDHAAELRAAGAVAVLDDPAGLPAALTAALRT</sequence>
<dbReference type="InterPro" id="IPR036412">
    <property type="entry name" value="HAD-like_sf"/>
</dbReference>
<dbReference type="SFLD" id="SFLDS00003">
    <property type="entry name" value="Haloacid_Dehalogenase"/>
    <property type="match status" value="1"/>
</dbReference>
<dbReference type="EMBL" id="CAFBMK010000144">
    <property type="protein sequence ID" value="CAB4928037.1"/>
    <property type="molecule type" value="Genomic_DNA"/>
</dbReference>
<dbReference type="InterPro" id="IPR023214">
    <property type="entry name" value="HAD_sf"/>
</dbReference>
<organism evidence="1">
    <name type="scientific">freshwater metagenome</name>
    <dbReference type="NCBI Taxonomy" id="449393"/>
    <lineage>
        <taxon>unclassified sequences</taxon>
        <taxon>metagenomes</taxon>
        <taxon>ecological metagenomes</taxon>
    </lineage>
</organism>
<dbReference type="GO" id="GO:0005829">
    <property type="term" value="C:cytosol"/>
    <property type="evidence" value="ECO:0007669"/>
    <property type="project" value="TreeGrafter"/>
</dbReference>
<dbReference type="PANTHER" id="PTHR43434:SF20">
    <property type="entry name" value="5'-NUCLEOTIDASE"/>
    <property type="match status" value="1"/>
</dbReference>
<dbReference type="InterPro" id="IPR041492">
    <property type="entry name" value="HAD_2"/>
</dbReference>
<dbReference type="SFLD" id="SFLDG01129">
    <property type="entry name" value="C1.5:_HAD__Beta-PGM__Phosphata"/>
    <property type="match status" value="1"/>
</dbReference>
<dbReference type="SUPFAM" id="SSF56784">
    <property type="entry name" value="HAD-like"/>
    <property type="match status" value="1"/>
</dbReference>
<gene>
    <name evidence="1" type="ORF">UFOPK3564_02215</name>
</gene>
<accession>A0A6J7ICN4</accession>
<dbReference type="Gene3D" id="1.10.150.240">
    <property type="entry name" value="Putative phosphatase, domain 2"/>
    <property type="match status" value="1"/>
</dbReference>
<dbReference type="GO" id="GO:0004713">
    <property type="term" value="F:protein tyrosine kinase activity"/>
    <property type="evidence" value="ECO:0007669"/>
    <property type="project" value="TreeGrafter"/>
</dbReference>